<feature type="transmembrane region" description="Helical" evidence="1">
    <location>
        <begin position="32"/>
        <end position="52"/>
    </location>
</feature>
<name>A0AAE3G0T1_9GAMM</name>
<dbReference type="InterPro" id="IPR000620">
    <property type="entry name" value="EamA_dom"/>
</dbReference>
<keyword evidence="1" id="KW-1133">Transmembrane helix</keyword>
<gene>
    <name evidence="3" type="ORF">J2T57_000593</name>
</gene>
<dbReference type="Proteomes" id="UP001205843">
    <property type="component" value="Unassembled WGS sequence"/>
</dbReference>
<dbReference type="RefSeq" id="WP_253473947.1">
    <property type="nucleotide sequence ID" value="NZ_JALJXV010000001.1"/>
</dbReference>
<dbReference type="EMBL" id="JALJXV010000001">
    <property type="protein sequence ID" value="MCP1673501.1"/>
    <property type="molecule type" value="Genomic_DNA"/>
</dbReference>
<evidence type="ECO:0000313" key="3">
    <source>
        <dbReference type="EMBL" id="MCP1673501.1"/>
    </source>
</evidence>
<feature type="transmembrane region" description="Helical" evidence="1">
    <location>
        <begin position="274"/>
        <end position="292"/>
    </location>
</feature>
<feature type="transmembrane region" description="Helical" evidence="1">
    <location>
        <begin position="221"/>
        <end position="241"/>
    </location>
</feature>
<dbReference type="GO" id="GO:0016020">
    <property type="term" value="C:membrane"/>
    <property type="evidence" value="ECO:0007669"/>
    <property type="project" value="InterPro"/>
</dbReference>
<feature type="transmembrane region" description="Helical" evidence="1">
    <location>
        <begin position="248"/>
        <end position="268"/>
    </location>
</feature>
<evidence type="ECO:0000259" key="2">
    <source>
        <dbReference type="Pfam" id="PF00892"/>
    </source>
</evidence>
<sequence length="293" mass="29708">MALVLGLLTALSYGIGDFLAGMVGRRMAPLAVALYSQLVGAAFMLVAALLFGGLPSTTMLLWGAAAGAAMGFGFVVYFQALTLGRMGIVAAVTGVWGAAVPFVFGLALGERPSVWAMAGVALVAVAIAVVSAGSPAAIPSHSLPPPGDVPRPRRRQLLGGGLTQATIAGVVFGLFFVFLDQADGGSPLWPATAAVVASIVVVAGLVPIFRPVLRLGMRDLTVMTAVGACQALGTLLFIIAVREGLLSIVAVAAALSPVPTALCARAFMGERLTRWQFAGFTAAIAGVALIALH</sequence>
<feature type="transmembrane region" description="Helical" evidence="1">
    <location>
        <begin position="115"/>
        <end position="138"/>
    </location>
</feature>
<dbReference type="Pfam" id="PF00892">
    <property type="entry name" value="EamA"/>
    <property type="match status" value="2"/>
</dbReference>
<dbReference type="SUPFAM" id="SSF103481">
    <property type="entry name" value="Multidrug resistance efflux transporter EmrE"/>
    <property type="match status" value="2"/>
</dbReference>
<accession>A0AAE3G0T1</accession>
<evidence type="ECO:0000256" key="1">
    <source>
        <dbReference type="SAM" id="Phobius"/>
    </source>
</evidence>
<comment type="caution">
    <text evidence="3">The sequence shown here is derived from an EMBL/GenBank/DDBJ whole genome shotgun (WGS) entry which is preliminary data.</text>
</comment>
<protein>
    <submittedName>
        <fullName evidence="3">Drug/metabolite transporter (DMT)-like permease</fullName>
    </submittedName>
</protein>
<feature type="domain" description="EamA" evidence="2">
    <location>
        <begin position="2"/>
        <end position="131"/>
    </location>
</feature>
<keyword evidence="1" id="KW-0472">Membrane</keyword>
<proteinExistence type="predicted"/>
<feature type="transmembrane region" description="Helical" evidence="1">
    <location>
        <begin position="59"/>
        <end position="80"/>
    </location>
</feature>
<organism evidence="3 4">
    <name type="scientific">Natronocella acetinitrilica</name>
    <dbReference type="NCBI Taxonomy" id="414046"/>
    <lineage>
        <taxon>Bacteria</taxon>
        <taxon>Pseudomonadati</taxon>
        <taxon>Pseudomonadota</taxon>
        <taxon>Gammaproteobacteria</taxon>
        <taxon>Chromatiales</taxon>
        <taxon>Ectothiorhodospiraceae</taxon>
        <taxon>Natronocella</taxon>
    </lineage>
</organism>
<feature type="transmembrane region" description="Helical" evidence="1">
    <location>
        <begin position="158"/>
        <end position="179"/>
    </location>
</feature>
<feature type="transmembrane region" description="Helical" evidence="1">
    <location>
        <begin position="191"/>
        <end position="209"/>
    </location>
</feature>
<keyword evidence="4" id="KW-1185">Reference proteome</keyword>
<dbReference type="AlphaFoldDB" id="A0AAE3G0T1"/>
<keyword evidence="1" id="KW-0812">Transmembrane</keyword>
<dbReference type="InterPro" id="IPR037185">
    <property type="entry name" value="EmrE-like"/>
</dbReference>
<reference evidence="3" key="1">
    <citation type="submission" date="2022-03" db="EMBL/GenBank/DDBJ databases">
        <title>Genomic Encyclopedia of Type Strains, Phase III (KMG-III): the genomes of soil and plant-associated and newly described type strains.</title>
        <authorList>
            <person name="Whitman W."/>
        </authorList>
    </citation>
    <scope>NUCLEOTIDE SEQUENCE</scope>
    <source>
        <strain evidence="3">ANL 6-2</strain>
    </source>
</reference>
<feature type="domain" description="EamA" evidence="2">
    <location>
        <begin position="161"/>
        <end position="291"/>
    </location>
</feature>
<evidence type="ECO:0000313" key="4">
    <source>
        <dbReference type="Proteomes" id="UP001205843"/>
    </source>
</evidence>
<dbReference type="Gene3D" id="1.10.3730.20">
    <property type="match status" value="1"/>
</dbReference>
<feature type="transmembrane region" description="Helical" evidence="1">
    <location>
        <begin position="86"/>
        <end position="108"/>
    </location>
</feature>